<evidence type="ECO:0000256" key="6">
    <source>
        <dbReference type="SAM" id="Phobius"/>
    </source>
</evidence>
<evidence type="ECO:0000313" key="8">
    <source>
        <dbReference type="EMBL" id="KFH43046.1"/>
    </source>
</evidence>
<dbReference type="CDD" id="cd17364">
    <property type="entry name" value="MFS_PhT"/>
    <property type="match status" value="1"/>
</dbReference>
<evidence type="ECO:0000313" key="9">
    <source>
        <dbReference type="Proteomes" id="UP000029964"/>
    </source>
</evidence>
<keyword evidence="2 6" id="KW-0812">Transmembrane</keyword>
<dbReference type="InterPro" id="IPR005829">
    <property type="entry name" value="Sugar_transporter_CS"/>
</dbReference>
<dbReference type="HOGENOM" id="CLU_001265_46_14_1"/>
<protein>
    <submittedName>
        <fullName evidence="8">Inorganic phosphate transporter-like protein</fullName>
    </submittedName>
</protein>
<dbReference type="GO" id="GO:0005384">
    <property type="term" value="F:manganese ion transmembrane transporter activity"/>
    <property type="evidence" value="ECO:0007669"/>
    <property type="project" value="EnsemblFungi"/>
</dbReference>
<dbReference type="Proteomes" id="UP000029964">
    <property type="component" value="Unassembled WGS sequence"/>
</dbReference>
<feature type="transmembrane region" description="Helical" evidence="6">
    <location>
        <begin position="61"/>
        <end position="78"/>
    </location>
</feature>
<evidence type="ECO:0000256" key="3">
    <source>
        <dbReference type="ARBA" id="ARBA00022989"/>
    </source>
</evidence>
<dbReference type="InterPro" id="IPR036259">
    <property type="entry name" value="MFS_trans_sf"/>
</dbReference>
<evidence type="ECO:0000256" key="4">
    <source>
        <dbReference type="ARBA" id="ARBA00023136"/>
    </source>
</evidence>
<comment type="subcellular location">
    <subcellularLocation>
        <location evidence="1">Membrane</location>
        <topology evidence="1">Multi-pass membrane protein</topology>
    </subcellularLocation>
</comment>
<proteinExistence type="predicted"/>
<accession>A0A086T114</accession>
<reference evidence="9" key="1">
    <citation type="journal article" date="2014" name="Genome Announc.">
        <title>Genome sequence and annotation of Acremonium chrysogenum, producer of the beta-lactam antibiotic cephalosporin C.</title>
        <authorList>
            <person name="Terfehr D."/>
            <person name="Dahlmann T.A."/>
            <person name="Specht T."/>
            <person name="Zadra I."/>
            <person name="Kuernsteiner H."/>
            <person name="Kueck U."/>
        </authorList>
    </citation>
    <scope>NUCLEOTIDE SEQUENCE [LARGE SCALE GENOMIC DNA]</scope>
    <source>
        <strain evidence="9">ATCC 11550 / CBS 779.69 / DSM 880 / IAM 14645 / JCM 23072 / IMI 49137</strain>
    </source>
</reference>
<dbReference type="STRING" id="857340.A0A086T114"/>
<feature type="transmembrane region" description="Helical" evidence="6">
    <location>
        <begin position="121"/>
        <end position="141"/>
    </location>
</feature>
<sequence>MPTQDDDILPSPAQPSITTHHNQHTGGGNRAFHNFYNDFSHIRDPNLRRRLALSEIDKVPFGLYHVRAVLVAGVGFFLDAYDIFAINLITSLLGLVFWGGGDPDDGYGGNGGHLPDPVNQALKASTSAGIIIGMILFGWLADAFGRRRMYGVALAIVIAATLSCALVSSSPGVSSAGLLIFWRVVMGIGVGGDYPLSSVITAEFAPTRWRGAMVGAVFSMQGLGQLAAALVALVLTAAFRDAYLPVADEGLCGSACRLAADRSWRIIIGVGALPACFALYYRITIPETPRYTFDVRLDVEKADADIRAYVSSRRSKDDDAYIETVHRPRVDHTYHGHGLPAPSLNVPKASWGDLLAHFGQWKNLRILIGTSMSWFFLDLAFYGLGLNSTIVLRAIGYADGDTLHAKLHNQALGMVILACAGSIPGYWAAVLMVDTLGRRPLQIGGFLLLTAIFCVLGFRLHDLGEGPLLALYVVAQFLFNAGPNTTTFLVAGECFPTRYRATGHGISAAMGKLGAVVAQVISIPLLRKGSPSGSALGEGCVGNECSPHLDRLLQLFALAMLLGALASLLVPETKGLTLEELSGEPRTSYNAGRNGSIALGPHGARMGWPNILGGGGGQPAGFFYPRAHGAASSGKSARGSRAGIITSQSSVDESVGRRRPQFWRRRRRARARSGDAADDVALGDPRGSVGSAESPRGGTTMEEEEPPSQQQQPLPETQLPLWGAGWGRVDRGRPMIPMDEVQLHDVGSLLRTN</sequence>
<organism evidence="8 9">
    <name type="scientific">Hapsidospora chrysogenum (strain ATCC 11550 / CBS 779.69 / DSM 880 / IAM 14645 / JCM 23072 / IMI 49137)</name>
    <name type="common">Acremonium chrysogenum</name>
    <dbReference type="NCBI Taxonomy" id="857340"/>
    <lineage>
        <taxon>Eukaryota</taxon>
        <taxon>Fungi</taxon>
        <taxon>Dikarya</taxon>
        <taxon>Ascomycota</taxon>
        <taxon>Pezizomycotina</taxon>
        <taxon>Sordariomycetes</taxon>
        <taxon>Hypocreomycetidae</taxon>
        <taxon>Hypocreales</taxon>
        <taxon>Bionectriaceae</taxon>
        <taxon>Hapsidospora</taxon>
    </lineage>
</organism>
<keyword evidence="3 6" id="KW-1133">Transmembrane helix</keyword>
<feature type="transmembrane region" description="Helical" evidence="6">
    <location>
        <begin position="263"/>
        <end position="281"/>
    </location>
</feature>
<dbReference type="GO" id="GO:0006817">
    <property type="term" value="P:phosphate ion transport"/>
    <property type="evidence" value="ECO:0007669"/>
    <property type="project" value="EnsemblFungi"/>
</dbReference>
<feature type="transmembrane region" description="Helical" evidence="6">
    <location>
        <begin position="83"/>
        <end position="101"/>
    </location>
</feature>
<dbReference type="EMBL" id="JPKY01000079">
    <property type="protein sequence ID" value="KFH43046.1"/>
    <property type="molecule type" value="Genomic_DNA"/>
</dbReference>
<keyword evidence="9" id="KW-1185">Reference proteome</keyword>
<feature type="transmembrane region" description="Helical" evidence="6">
    <location>
        <begin position="180"/>
        <end position="202"/>
    </location>
</feature>
<feature type="transmembrane region" description="Helical" evidence="6">
    <location>
        <begin position="443"/>
        <end position="461"/>
    </location>
</feature>
<feature type="compositionally biased region" description="Low complexity" evidence="5">
    <location>
        <begin position="629"/>
        <end position="643"/>
    </location>
</feature>
<feature type="region of interest" description="Disordered" evidence="5">
    <location>
        <begin position="629"/>
        <end position="733"/>
    </location>
</feature>
<dbReference type="PROSITE" id="PS00217">
    <property type="entry name" value="SUGAR_TRANSPORT_2"/>
    <property type="match status" value="1"/>
</dbReference>
<dbReference type="PANTHER" id="PTHR24064">
    <property type="entry name" value="SOLUTE CARRIER FAMILY 22 MEMBER"/>
    <property type="match status" value="1"/>
</dbReference>
<feature type="compositionally biased region" description="Basic residues" evidence="5">
    <location>
        <begin position="657"/>
        <end position="671"/>
    </location>
</feature>
<name>A0A086T114_HAPC1</name>
<feature type="compositionally biased region" description="Low complexity" evidence="5">
    <location>
        <begin position="707"/>
        <end position="721"/>
    </location>
</feature>
<dbReference type="GO" id="GO:0006797">
    <property type="term" value="P:polyphosphate metabolic process"/>
    <property type="evidence" value="ECO:0007669"/>
    <property type="project" value="EnsemblFungi"/>
</dbReference>
<evidence type="ECO:0000256" key="5">
    <source>
        <dbReference type="SAM" id="MobiDB-lite"/>
    </source>
</evidence>
<feature type="transmembrane region" description="Helical" evidence="6">
    <location>
        <begin position="148"/>
        <end position="168"/>
    </location>
</feature>
<feature type="transmembrane region" description="Helical" evidence="6">
    <location>
        <begin position="214"/>
        <end position="239"/>
    </location>
</feature>
<feature type="transmembrane region" description="Helical" evidence="6">
    <location>
        <begin position="410"/>
        <end position="431"/>
    </location>
</feature>
<dbReference type="OrthoDB" id="433512at2759"/>
<dbReference type="SUPFAM" id="SSF103473">
    <property type="entry name" value="MFS general substrate transporter"/>
    <property type="match status" value="1"/>
</dbReference>
<feature type="transmembrane region" description="Helical" evidence="6">
    <location>
        <begin position="374"/>
        <end position="398"/>
    </location>
</feature>
<dbReference type="InterPro" id="IPR020846">
    <property type="entry name" value="MFS_dom"/>
</dbReference>
<keyword evidence="4 6" id="KW-0472">Membrane</keyword>
<dbReference type="GO" id="GO:0005886">
    <property type="term" value="C:plasma membrane"/>
    <property type="evidence" value="ECO:0007669"/>
    <property type="project" value="EnsemblFungi"/>
</dbReference>
<dbReference type="InterPro" id="IPR005828">
    <property type="entry name" value="MFS_sugar_transport-like"/>
</dbReference>
<dbReference type="GO" id="GO:0097080">
    <property type="term" value="P:plasma membrane selenite transport"/>
    <property type="evidence" value="ECO:0007669"/>
    <property type="project" value="EnsemblFungi"/>
</dbReference>
<dbReference type="PROSITE" id="PS50850">
    <property type="entry name" value="MFS"/>
    <property type="match status" value="1"/>
</dbReference>
<dbReference type="AlphaFoldDB" id="A0A086T114"/>
<comment type="caution">
    <text evidence="8">The sequence shown here is derived from an EMBL/GenBank/DDBJ whole genome shotgun (WGS) entry which is preliminary data.</text>
</comment>
<feature type="region of interest" description="Disordered" evidence="5">
    <location>
        <begin position="1"/>
        <end position="25"/>
    </location>
</feature>
<evidence type="ECO:0000259" key="7">
    <source>
        <dbReference type="PROSITE" id="PS50850"/>
    </source>
</evidence>
<evidence type="ECO:0000256" key="2">
    <source>
        <dbReference type="ARBA" id="ARBA00022692"/>
    </source>
</evidence>
<gene>
    <name evidence="8" type="ORF">ACRE_062340</name>
</gene>
<evidence type="ECO:0000256" key="1">
    <source>
        <dbReference type="ARBA" id="ARBA00004141"/>
    </source>
</evidence>
<feature type="domain" description="Major facilitator superfamily (MFS) profile" evidence="7">
    <location>
        <begin position="68"/>
        <end position="574"/>
    </location>
</feature>
<dbReference type="GO" id="GO:0005315">
    <property type="term" value="F:phosphate transmembrane transporter activity"/>
    <property type="evidence" value="ECO:0007669"/>
    <property type="project" value="EnsemblFungi"/>
</dbReference>
<dbReference type="Pfam" id="PF00083">
    <property type="entry name" value="Sugar_tr"/>
    <property type="match status" value="1"/>
</dbReference>
<dbReference type="GO" id="GO:0097079">
    <property type="term" value="F:selenite:proton symporter activity"/>
    <property type="evidence" value="ECO:0007669"/>
    <property type="project" value="EnsemblFungi"/>
</dbReference>
<dbReference type="Gene3D" id="1.20.1250.20">
    <property type="entry name" value="MFS general substrate transporter like domains"/>
    <property type="match status" value="2"/>
</dbReference>